<feature type="non-terminal residue" evidence="1">
    <location>
        <position position="1"/>
    </location>
</feature>
<reference evidence="1" key="1">
    <citation type="submission" date="2023-10" db="EMBL/GenBank/DDBJ databases">
        <authorList>
            <person name="Chen Y."/>
            <person name="Shah S."/>
            <person name="Dougan E. K."/>
            <person name="Thang M."/>
            <person name="Chan C."/>
        </authorList>
    </citation>
    <scope>NUCLEOTIDE SEQUENCE [LARGE SCALE GENOMIC DNA]</scope>
</reference>
<keyword evidence="2" id="KW-1185">Reference proteome</keyword>
<dbReference type="EMBL" id="CAUYUJ010014620">
    <property type="protein sequence ID" value="CAK0843968.1"/>
    <property type="molecule type" value="Genomic_DNA"/>
</dbReference>
<proteinExistence type="predicted"/>
<evidence type="ECO:0000313" key="2">
    <source>
        <dbReference type="Proteomes" id="UP001189429"/>
    </source>
</evidence>
<name>A0ABN9TDX3_9DINO</name>
<comment type="caution">
    <text evidence="1">The sequence shown here is derived from an EMBL/GenBank/DDBJ whole genome shotgun (WGS) entry which is preliminary data.</text>
</comment>
<gene>
    <name evidence="1" type="ORF">PCOR1329_LOCUS38154</name>
</gene>
<evidence type="ECO:0000313" key="1">
    <source>
        <dbReference type="EMBL" id="CAK0843968.1"/>
    </source>
</evidence>
<dbReference type="Proteomes" id="UP001189429">
    <property type="component" value="Unassembled WGS sequence"/>
</dbReference>
<accession>A0ABN9TDX3</accession>
<feature type="non-terminal residue" evidence="1">
    <location>
        <position position="236"/>
    </location>
</feature>
<protein>
    <submittedName>
        <fullName evidence="1">Uncharacterized protein</fullName>
    </submittedName>
</protein>
<organism evidence="1 2">
    <name type="scientific">Prorocentrum cordatum</name>
    <dbReference type="NCBI Taxonomy" id="2364126"/>
    <lineage>
        <taxon>Eukaryota</taxon>
        <taxon>Sar</taxon>
        <taxon>Alveolata</taxon>
        <taxon>Dinophyceae</taxon>
        <taxon>Prorocentrales</taxon>
        <taxon>Prorocentraceae</taxon>
        <taxon>Prorocentrum</taxon>
    </lineage>
</organism>
<sequence length="236" mass="25575">RRNVELPFPYSGTLSVLRAMSTPQKRTISERTAENAAVQVAGTFATLGAVATERELKTVTAMLAQNTQLLYGVSAIIADPNSRELVADANMVQALVRLAKDDNLRGLLLGVQPDAAALITAARSAKARKLRSAAERMKHLYMAGYMEAVVIKALRRLNKHDFFNADESGSLPPAVQDADLLKGIVQGDLVDVFVVSGAQVGDKLKDLDLETFTESAGWFWTDGEKKTIQCSIDAKK</sequence>